<dbReference type="InterPro" id="IPR033803">
    <property type="entry name" value="CBD-like_Golvesin-Xly"/>
</dbReference>
<dbReference type="SUPFAM" id="SSF53187">
    <property type="entry name" value="Zn-dependent exopeptidases"/>
    <property type="match status" value="1"/>
</dbReference>
<evidence type="ECO:0000256" key="1">
    <source>
        <dbReference type="SAM" id="MobiDB-lite"/>
    </source>
</evidence>
<dbReference type="Gene3D" id="2.60.40.10">
    <property type="entry name" value="Immunoglobulins"/>
    <property type="match status" value="1"/>
</dbReference>
<evidence type="ECO:0000256" key="2">
    <source>
        <dbReference type="SAM" id="SignalP"/>
    </source>
</evidence>
<dbReference type="SUPFAM" id="SSF49265">
    <property type="entry name" value="Fibronectin type III"/>
    <property type="match status" value="1"/>
</dbReference>
<comment type="caution">
    <text evidence="4">The sequence shown here is derived from an EMBL/GenBank/DDBJ whole genome shotgun (WGS) entry which is preliminary data.</text>
</comment>
<feature type="domain" description="Fibronectin type-III" evidence="3">
    <location>
        <begin position="599"/>
        <end position="696"/>
    </location>
</feature>
<evidence type="ECO:0000313" key="4">
    <source>
        <dbReference type="EMBL" id="PAP78316.1"/>
    </source>
</evidence>
<feature type="signal peptide" evidence="2">
    <location>
        <begin position="1"/>
        <end position="18"/>
    </location>
</feature>
<dbReference type="AlphaFoldDB" id="A0A271J466"/>
<dbReference type="InterPro" id="IPR013783">
    <property type="entry name" value="Ig-like_fold"/>
</dbReference>
<proteinExistence type="predicted"/>
<dbReference type="OrthoDB" id="719733at2"/>
<dbReference type="PROSITE" id="PS50853">
    <property type="entry name" value="FN3"/>
    <property type="match status" value="1"/>
</dbReference>
<dbReference type="CDD" id="cd00063">
    <property type="entry name" value="FN3"/>
    <property type="match status" value="1"/>
</dbReference>
<evidence type="ECO:0000313" key="5">
    <source>
        <dbReference type="Proteomes" id="UP000216339"/>
    </source>
</evidence>
<dbReference type="EMBL" id="MQWD01000001">
    <property type="protein sequence ID" value="PAP78316.1"/>
    <property type="molecule type" value="Genomic_DNA"/>
</dbReference>
<name>A0A271J466_9BACT</name>
<dbReference type="Proteomes" id="UP000216339">
    <property type="component" value="Unassembled WGS sequence"/>
</dbReference>
<gene>
    <name evidence="4" type="ORF">BSZ37_18760</name>
</gene>
<keyword evidence="5" id="KW-1185">Reference proteome</keyword>
<feature type="compositionally biased region" description="Basic and acidic residues" evidence="1">
    <location>
        <begin position="141"/>
        <end position="150"/>
    </location>
</feature>
<protein>
    <recommendedName>
        <fullName evidence="3">Fibronectin type-III domain-containing protein</fullName>
    </recommendedName>
</protein>
<dbReference type="RefSeq" id="WP_095512001.1">
    <property type="nucleotide sequence ID" value="NZ_MQWD01000001.1"/>
</dbReference>
<feature type="chain" id="PRO_5012131200" description="Fibronectin type-III domain-containing protein" evidence="2">
    <location>
        <begin position="19"/>
        <end position="982"/>
    </location>
</feature>
<feature type="region of interest" description="Disordered" evidence="1">
    <location>
        <begin position="141"/>
        <end position="168"/>
    </location>
</feature>
<dbReference type="PROSITE" id="PS51257">
    <property type="entry name" value="PROKAR_LIPOPROTEIN"/>
    <property type="match status" value="1"/>
</dbReference>
<evidence type="ECO:0000259" key="3">
    <source>
        <dbReference type="PROSITE" id="PS50853"/>
    </source>
</evidence>
<dbReference type="InterPro" id="IPR003961">
    <property type="entry name" value="FN3_dom"/>
</dbReference>
<dbReference type="Pfam" id="PF25275">
    <property type="entry name" value="Golvesin_C"/>
    <property type="match status" value="1"/>
</dbReference>
<organism evidence="4 5">
    <name type="scientific">Rubrivirga marina</name>
    <dbReference type="NCBI Taxonomy" id="1196024"/>
    <lineage>
        <taxon>Bacteria</taxon>
        <taxon>Pseudomonadati</taxon>
        <taxon>Rhodothermota</taxon>
        <taxon>Rhodothermia</taxon>
        <taxon>Rhodothermales</taxon>
        <taxon>Rubricoccaceae</taxon>
        <taxon>Rubrivirga</taxon>
    </lineage>
</organism>
<reference evidence="4 5" key="1">
    <citation type="submission" date="2016-11" db="EMBL/GenBank/DDBJ databases">
        <title>Study of marine rhodopsin-containing bacteria.</title>
        <authorList>
            <person name="Yoshizawa S."/>
            <person name="Kumagai Y."/>
            <person name="Kogure K."/>
        </authorList>
    </citation>
    <scope>NUCLEOTIDE SEQUENCE [LARGE SCALE GENOMIC DNA]</scope>
    <source>
        <strain evidence="4 5">SAORIC-28</strain>
    </source>
</reference>
<dbReference type="Gene3D" id="2.60.120.260">
    <property type="entry name" value="Galactose-binding domain-like"/>
    <property type="match status" value="1"/>
</dbReference>
<dbReference type="Gene3D" id="3.40.630.40">
    <property type="entry name" value="Zn-dependent exopeptidases"/>
    <property type="match status" value="1"/>
</dbReference>
<keyword evidence="2" id="KW-0732">Signal</keyword>
<sequence length="982" mass="103661">MPARLVALVFLASAVAGCGTSGPAAGPPVVPPEPPPRVVVVGTVAKNAQAQTALAALLSRCRTADCGLPVSNGVEVEEVTVEGGVVVARFSRDLGDVPVRPASAAAFEREVARVVDAVYPGAPVRVETRGDVLRALVPNAERDPADRDPARVFAPSGEGPGLVRPTDPARRPTAGLAGRHLALWPSHGWTYNADANAWGWQRPRLFTSVEDLLTVGFVTRELAPMLERAGAVTLLPRERDPQPAEVIVDDGGPGYAEAGGWSDGPAGFALRDAYGEGVNPFRLGGTREAPGGTRDLRSATWTPDLPQAGAYAVHVSYAGGADRSDAARYTVRHAGGTTEILVNQTMGAGTWVYLGTFEFEAGQAGSVTLTAGPDGTVSADAVRFGGGRGVIRREAATSGRPRWLEAARYYEQFAGAPPSVYNITGSDTDDYTDDYRSRAEWANWLRGAPFGPTDQPDLPGLGVPVDAVLAWHTDAGVNRDRLVGTLAIYNVPGMDSTRVFPNGVSRLANRDLADAVQTSVVEDVRTLYTPDWPRRPLWDRAYSEATRPNVPSVLLELLSHQNYRDMRHALDPRFRFDAARAVYKALGRNLAEQRGQAFVPQPLRPTHVAALLERGEVALSWRAQADPIEPDAAPTGYVVYARDGERGWAEAARTDATAVRLPLPSPGVVRSYRVAATNAGGESRPSEALAVGISASRAELAPVLVVDGFDRVAAPETVDRPGRVGFVDPVGVPDGLGVITVGAQRNFDPTDDYDSDAAPGWGASGAELEGLVVMGNDHDHVAAHGRAILPLARSFMSASDEAVWDGTVDLGDFEVVDLVLGLEKRTPWPRLEDPRAPAFEALPSSLRDRLAAYLDDGGALVVSGAHWVSDASSDPASAAWLRVHLGVEAGGVAEGAAALAADGAALPFATEYGPDRYAVRAPDALRASNPDAAVIHRYLGNGPAAAVAFGRTVSLGVPLEAFPDDSQRQVLLADAIRRVAGS</sequence>
<dbReference type="InterPro" id="IPR036116">
    <property type="entry name" value="FN3_sf"/>
</dbReference>
<accession>A0A271J466</accession>